<dbReference type="SUPFAM" id="SSF52540">
    <property type="entry name" value="P-loop containing nucleoside triphosphate hydrolases"/>
    <property type="match status" value="1"/>
</dbReference>
<proteinExistence type="predicted"/>
<evidence type="ECO:0000313" key="8">
    <source>
        <dbReference type="Proteomes" id="UP000824264"/>
    </source>
</evidence>
<dbReference type="GO" id="GO:0006355">
    <property type="term" value="P:regulation of DNA-templated transcription"/>
    <property type="evidence" value="ECO:0007669"/>
    <property type="project" value="InterPro"/>
</dbReference>
<dbReference type="Pfam" id="PF00158">
    <property type="entry name" value="Sigma54_activat"/>
    <property type="match status" value="1"/>
</dbReference>
<keyword evidence="5" id="KW-0804">Transcription</keyword>
<dbReference type="GO" id="GO:0005524">
    <property type="term" value="F:ATP binding"/>
    <property type="evidence" value="ECO:0007669"/>
    <property type="project" value="UniProtKB-KW"/>
</dbReference>
<evidence type="ECO:0000256" key="4">
    <source>
        <dbReference type="ARBA" id="ARBA00023125"/>
    </source>
</evidence>
<reference evidence="7" key="1">
    <citation type="journal article" date="2021" name="PeerJ">
        <title>Extensive microbial diversity within the chicken gut microbiome revealed by metagenomics and culture.</title>
        <authorList>
            <person name="Gilroy R."/>
            <person name="Ravi A."/>
            <person name="Getino M."/>
            <person name="Pursley I."/>
            <person name="Horton D.L."/>
            <person name="Alikhan N.F."/>
            <person name="Baker D."/>
            <person name="Gharbi K."/>
            <person name="Hall N."/>
            <person name="Watson M."/>
            <person name="Adriaenssens E.M."/>
            <person name="Foster-Nyarko E."/>
            <person name="Jarju S."/>
            <person name="Secka A."/>
            <person name="Antonio M."/>
            <person name="Oren A."/>
            <person name="Chaudhuri R.R."/>
            <person name="La Ragione R."/>
            <person name="Hildebrand F."/>
            <person name="Pallen M.J."/>
        </authorList>
    </citation>
    <scope>NUCLEOTIDE SEQUENCE</scope>
    <source>
        <strain evidence="7">ChiSxjej5B17-1746</strain>
    </source>
</reference>
<keyword evidence="4" id="KW-0238">DNA-binding</keyword>
<dbReference type="Gene3D" id="1.10.10.60">
    <property type="entry name" value="Homeodomain-like"/>
    <property type="match status" value="1"/>
</dbReference>
<dbReference type="AlphaFoldDB" id="A0A9D1U869"/>
<keyword evidence="1" id="KW-0547">Nucleotide-binding</keyword>
<dbReference type="InterPro" id="IPR058031">
    <property type="entry name" value="AAA_lid_NorR"/>
</dbReference>
<dbReference type="SUPFAM" id="SSF46689">
    <property type="entry name" value="Homeodomain-like"/>
    <property type="match status" value="1"/>
</dbReference>
<dbReference type="Pfam" id="PF01590">
    <property type="entry name" value="GAF"/>
    <property type="match status" value="1"/>
</dbReference>
<name>A0A9D1U869_9BACT</name>
<dbReference type="InterPro" id="IPR003018">
    <property type="entry name" value="GAF"/>
</dbReference>
<dbReference type="PRINTS" id="PR01590">
    <property type="entry name" value="HTHFIS"/>
</dbReference>
<organism evidence="7 8">
    <name type="scientific">Candidatus Bilophila faecipullorum</name>
    <dbReference type="NCBI Taxonomy" id="2838482"/>
    <lineage>
        <taxon>Bacteria</taxon>
        <taxon>Pseudomonadati</taxon>
        <taxon>Thermodesulfobacteriota</taxon>
        <taxon>Desulfovibrionia</taxon>
        <taxon>Desulfovibrionales</taxon>
        <taxon>Desulfovibrionaceae</taxon>
        <taxon>Bilophila</taxon>
    </lineage>
</organism>
<evidence type="ECO:0000256" key="3">
    <source>
        <dbReference type="ARBA" id="ARBA00023015"/>
    </source>
</evidence>
<keyword evidence="2" id="KW-0067">ATP-binding</keyword>
<dbReference type="PROSITE" id="PS50045">
    <property type="entry name" value="SIGMA54_INTERACT_4"/>
    <property type="match status" value="1"/>
</dbReference>
<dbReference type="CDD" id="cd00009">
    <property type="entry name" value="AAA"/>
    <property type="match status" value="1"/>
</dbReference>
<accession>A0A9D1U869</accession>
<sequence>MNPVPYMETLRRIAADMGPQRGFQASLKALLALLAERHGFLRPHLVIFDPETRTLRLCVAGGAPRSEQVVYEPGMGVTGQVFVTGKPVIVECLKGHPVFLSKFFVRTEEELSSLAFLSVPVLAPQAGWEAGREQARKVIGVLSLDTPCAPREVLEQHRCFLEVVAGMIAAQAAYLQDDMARQQRLAERRGERPHVAGNLDGGIVAVSPPMCEALQRATYAGHGHGPVLLRGEPGTGKARVAAFIHAASMRNELPLVRFYGSRLNASGPDGLSEEQAERELFGYRKGAFPGAVQTRKGLFELANCSTLFVKDIDRLSLSLQSRLLHVLQDQAVTRVGGGQPVSVDVRFICSASADLEALVASGEFLEDLYNRISVFPILLAPLRERPEDILPLAELFLKAAAEAAGRVVERISTPAQEMLMRYPWPGNGNELARCMEQAVQGCDDLVLRAAHLPASLRHDGESRSALPFNDAVARFEQELLVDALQHARGNMLQAARDLQVSYRIVNYKVKKYNIDPRSFA</sequence>
<dbReference type="InterPro" id="IPR002197">
    <property type="entry name" value="HTH_Fis"/>
</dbReference>
<dbReference type="PANTHER" id="PTHR32071">
    <property type="entry name" value="TRANSCRIPTIONAL REGULATORY PROTEIN"/>
    <property type="match status" value="1"/>
</dbReference>
<reference evidence="7" key="2">
    <citation type="submission" date="2021-04" db="EMBL/GenBank/DDBJ databases">
        <authorList>
            <person name="Gilroy R."/>
        </authorList>
    </citation>
    <scope>NUCLEOTIDE SEQUENCE</scope>
    <source>
        <strain evidence="7">ChiSxjej5B17-1746</strain>
    </source>
</reference>
<dbReference type="Pfam" id="PF25601">
    <property type="entry name" value="AAA_lid_14"/>
    <property type="match status" value="1"/>
</dbReference>
<evidence type="ECO:0000313" key="7">
    <source>
        <dbReference type="EMBL" id="HIW77803.1"/>
    </source>
</evidence>
<dbReference type="EMBL" id="DXGI01000054">
    <property type="protein sequence ID" value="HIW77803.1"/>
    <property type="molecule type" value="Genomic_DNA"/>
</dbReference>
<dbReference type="SMART" id="SM00065">
    <property type="entry name" value="GAF"/>
    <property type="match status" value="1"/>
</dbReference>
<dbReference type="Gene3D" id="3.40.50.300">
    <property type="entry name" value="P-loop containing nucleotide triphosphate hydrolases"/>
    <property type="match status" value="1"/>
</dbReference>
<feature type="domain" description="Sigma-54 factor interaction" evidence="6">
    <location>
        <begin position="203"/>
        <end position="440"/>
    </location>
</feature>
<dbReference type="InterPro" id="IPR002078">
    <property type="entry name" value="Sigma_54_int"/>
</dbReference>
<dbReference type="GO" id="GO:0043565">
    <property type="term" value="F:sequence-specific DNA binding"/>
    <property type="evidence" value="ECO:0007669"/>
    <property type="project" value="InterPro"/>
</dbReference>
<dbReference type="Pfam" id="PF02954">
    <property type="entry name" value="HTH_8"/>
    <property type="match status" value="1"/>
</dbReference>
<gene>
    <name evidence="7" type="ORF">H9874_01490</name>
</gene>
<dbReference type="Gene3D" id="3.30.450.40">
    <property type="match status" value="1"/>
</dbReference>
<protein>
    <submittedName>
        <fullName evidence="7">Sigma 54-interacting transcriptional regulator</fullName>
    </submittedName>
</protein>
<keyword evidence="3" id="KW-0805">Transcription regulation</keyword>
<dbReference type="Proteomes" id="UP000824264">
    <property type="component" value="Unassembled WGS sequence"/>
</dbReference>
<evidence type="ECO:0000256" key="5">
    <source>
        <dbReference type="ARBA" id="ARBA00023163"/>
    </source>
</evidence>
<comment type="caution">
    <text evidence="7">The sequence shown here is derived from an EMBL/GenBank/DDBJ whole genome shotgun (WGS) entry which is preliminary data.</text>
</comment>
<evidence type="ECO:0000256" key="2">
    <source>
        <dbReference type="ARBA" id="ARBA00022840"/>
    </source>
</evidence>
<dbReference type="InterPro" id="IPR027417">
    <property type="entry name" value="P-loop_NTPase"/>
</dbReference>
<dbReference type="InterPro" id="IPR009057">
    <property type="entry name" value="Homeodomain-like_sf"/>
</dbReference>
<evidence type="ECO:0000259" key="6">
    <source>
        <dbReference type="PROSITE" id="PS50045"/>
    </source>
</evidence>
<dbReference type="Gene3D" id="1.10.8.60">
    <property type="match status" value="1"/>
</dbReference>
<dbReference type="InterPro" id="IPR029016">
    <property type="entry name" value="GAF-like_dom_sf"/>
</dbReference>
<evidence type="ECO:0000256" key="1">
    <source>
        <dbReference type="ARBA" id="ARBA00022741"/>
    </source>
</evidence>
<dbReference type="SUPFAM" id="SSF55781">
    <property type="entry name" value="GAF domain-like"/>
    <property type="match status" value="1"/>
</dbReference>